<reference evidence="3" key="1">
    <citation type="submission" date="2022-10" db="EMBL/GenBank/DDBJ databases">
        <title>Genome assembly of Pristionchus species.</title>
        <authorList>
            <person name="Yoshida K."/>
            <person name="Sommer R.J."/>
        </authorList>
    </citation>
    <scope>NUCLEOTIDE SEQUENCE [LARGE SCALE GENOMIC DNA]</scope>
    <source>
        <strain evidence="1 3">RS5460</strain>
    </source>
</reference>
<proteinExistence type="predicted"/>
<dbReference type="Proteomes" id="UP001328107">
    <property type="component" value="Unassembled WGS sequence"/>
</dbReference>
<keyword evidence="3" id="KW-1185">Reference proteome</keyword>
<sequence>MNISQRRQKFARKWFKSSQSGEKWIWRDYEYTVTINGKTTTRRISSMLTREIQITSRVLRLPREETLEATKIAFIIALQLQGTMSGFDTNRKCYTYTFKREI</sequence>
<dbReference type="EMBL" id="BTRK01000006">
    <property type="protein sequence ID" value="GMR58388.1"/>
    <property type="molecule type" value="Genomic_DNA"/>
</dbReference>
<dbReference type="EMBL" id="BTRK01000006">
    <property type="protein sequence ID" value="GMR58387.1"/>
    <property type="molecule type" value="Genomic_DNA"/>
</dbReference>
<feature type="non-terminal residue" evidence="2">
    <location>
        <position position="102"/>
    </location>
</feature>
<accession>A0AAN5D8D4</accession>
<organism evidence="2 3">
    <name type="scientific">Pristionchus mayeri</name>
    <dbReference type="NCBI Taxonomy" id="1317129"/>
    <lineage>
        <taxon>Eukaryota</taxon>
        <taxon>Metazoa</taxon>
        <taxon>Ecdysozoa</taxon>
        <taxon>Nematoda</taxon>
        <taxon>Chromadorea</taxon>
        <taxon>Rhabditida</taxon>
        <taxon>Rhabditina</taxon>
        <taxon>Diplogasteromorpha</taxon>
        <taxon>Diplogasteroidea</taxon>
        <taxon>Neodiplogasteridae</taxon>
        <taxon>Pristionchus</taxon>
    </lineage>
</organism>
<reference evidence="2" key="2">
    <citation type="submission" date="2023-06" db="EMBL/GenBank/DDBJ databases">
        <title>Genome assembly of Pristionchus species.</title>
        <authorList>
            <person name="Yoshida K."/>
            <person name="Sommer R.J."/>
        </authorList>
    </citation>
    <scope>NUCLEOTIDE SEQUENCE</scope>
    <source>
        <strain evidence="2 3">RS5460</strain>
    </source>
</reference>
<evidence type="ECO:0000313" key="2">
    <source>
        <dbReference type="EMBL" id="GMR58388.1"/>
    </source>
</evidence>
<comment type="caution">
    <text evidence="2">The sequence shown here is derived from an EMBL/GenBank/DDBJ whole genome shotgun (WGS) entry which is preliminary data.</text>
</comment>
<evidence type="ECO:0000313" key="1">
    <source>
        <dbReference type="EMBL" id="GMR58387.1"/>
    </source>
</evidence>
<name>A0AAN5D8D4_9BILA</name>
<protein>
    <submittedName>
        <fullName evidence="2">Uncharacterized protein</fullName>
    </submittedName>
</protein>
<dbReference type="AlphaFoldDB" id="A0AAN5D8D4"/>
<evidence type="ECO:0000313" key="3">
    <source>
        <dbReference type="Proteomes" id="UP001328107"/>
    </source>
</evidence>
<gene>
    <name evidence="1" type="ORF">PMAYCL1PPCAC_28582</name>
    <name evidence="2" type="ORF">PMAYCL1PPCAC_28583</name>
</gene>